<reference evidence="1 2" key="1">
    <citation type="submission" date="2018-07" db="EMBL/GenBank/DDBJ databases">
        <title>Genome analysis of Larkinella rosea.</title>
        <authorList>
            <person name="Zhou Z."/>
            <person name="Wang G."/>
        </authorList>
    </citation>
    <scope>NUCLEOTIDE SEQUENCE [LARGE SCALE GENOMIC DNA]</scope>
    <source>
        <strain evidence="2">zzj9</strain>
    </source>
</reference>
<name>A0A368JKE5_9BACT</name>
<sequence length="262" mass="29698">MGHERIGHLPATKRWRNIVAELTEFSQKNNNVASIATQTTKNVAKQLEQMNQDKGVLASFSYLLTLLHASKQRDPQAFLQDNGITLSNSFSLLELARSIKQFNQANCESTEYATIASQALIDTVSSWTKREQQQTTLFFGGQDDPFAPWRRAADAGGFSEISRIYFSNFIGRYLKYFLEREASASFTNLFDRSDFNKRLDAHLDDISKSAFETTKVTQQFAAGWYANNAAKKFPEVTNIQGFVGYALKKLKNNLVYNLDLED</sequence>
<keyword evidence="2" id="KW-1185">Reference proteome</keyword>
<dbReference type="RefSeq" id="WP_114408510.1">
    <property type="nucleotide sequence ID" value="NZ_QOWE01000022.1"/>
</dbReference>
<proteinExistence type="predicted"/>
<dbReference type="OrthoDB" id="270332at2"/>
<dbReference type="Proteomes" id="UP000253383">
    <property type="component" value="Unassembled WGS sequence"/>
</dbReference>
<comment type="caution">
    <text evidence="1">The sequence shown here is derived from an EMBL/GenBank/DDBJ whole genome shotgun (WGS) entry which is preliminary data.</text>
</comment>
<evidence type="ECO:0000313" key="2">
    <source>
        <dbReference type="Proteomes" id="UP000253383"/>
    </source>
</evidence>
<dbReference type="EMBL" id="QOWE01000022">
    <property type="protein sequence ID" value="RCR67023.1"/>
    <property type="molecule type" value="Genomic_DNA"/>
</dbReference>
<gene>
    <name evidence="1" type="ORF">DUE52_23485</name>
</gene>
<protein>
    <submittedName>
        <fullName evidence="1">Uncharacterized protein</fullName>
    </submittedName>
</protein>
<organism evidence="1 2">
    <name type="scientific">Larkinella punicea</name>
    <dbReference type="NCBI Taxonomy" id="2315727"/>
    <lineage>
        <taxon>Bacteria</taxon>
        <taxon>Pseudomonadati</taxon>
        <taxon>Bacteroidota</taxon>
        <taxon>Cytophagia</taxon>
        <taxon>Cytophagales</taxon>
        <taxon>Spirosomataceae</taxon>
        <taxon>Larkinella</taxon>
    </lineage>
</organism>
<evidence type="ECO:0000313" key="1">
    <source>
        <dbReference type="EMBL" id="RCR67023.1"/>
    </source>
</evidence>
<dbReference type="AlphaFoldDB" id="A0A368JKE5"/>
<accession>A0A368JKE5</accession>